<dbReference type="InterPro" id="IPR008948">
    <property type="entry name" value="L-Aspartase-like"/>
</dbReference>
<keyword evidence="3" id="KW-0055">Arginine biosynthesis</keyword>
<dbReference type="RefSeq" id="WP_260219085.1">
    <property type="nucleotide sequence ID" value="NZ_JAJAGO010000008.1"/>
</dbReference>
<dbReference type="GO" id="GO:0016829">
    <property type="term" value="F:lyase activity"/>
    <property type="evidence" value="ECO:0007669"/>
    <property type="project" value="UniProtKB-KW"/>
</dbReference>
<dbReference type="PRINTS" id="PR00149">
    <property type="entry name" value="FUMRATELYASE"/>
</dbReference>
<evidence type="ECO:0000259" key="5">
    <source>
        <dbReference type="Pfam" id="PF00206"/>
    </source>
</evidence>
<keyword evidence="3" id="KW-0028">Amino-acid biosynthesis</keyword>
<dbReference type="Proteomes" id="UP001156389">
    <property type="component" value="Unassembled WGS sequence"/>
</dbReference>
<dbReference type="Pfam" id="PF00206">
    <property type="entry name" value="Lyase_1"/>
    <property type="match status" value="1"/>
</dbReference>
<gene>
    <name evidence="6" type="ORF">LHJ74_17910</name>
</gene>
<dbReference type="SUPFAM" id="SSF48557">
    <property type="entry name" value="L-aspartase-like"/>
    <property type="match status" value="1"/>
</dbReference>
<evidence type="ECO:0000256" key="3">
    <source>
        <dbReference type="ARBA" id="ARBA00022571"/>
    </source>
</evidence>
<comment type="caution">
    <text evidence="6">The sequence shown here is derived from an EMBL/GenBank/DDBJ whole genome shotgun (WGS) entry which is preliminary data.</text>
</comment>
<dbReference type="EC" id="4.3.2.1" evidence="2"/>
<dbReference type="InterPro" id="IPR009049">
    <property type="entry name" value="Argininosuccinate_lyase"/>
</dbReference>
<name>A0ABT2JV24_9ACTN</name>
<keyword evidence="4 6" id="KW-0456">Lyase</keyword>
<proteinExistence type="predicted"/>
<evidence type="ECO:0000313" key="7">
    <source>
        <dbReference type="Proteomes" id="UP001156389"/>
    </source>
</evidence>
<evidence type="ECO:0000313" key="6">
    <source>
        <dbReference type="EMBL" id="MCT2591749.1"/>
    </source>
</evidence>
<organism evidence="6 7">
    <name type="scientific">Streptomyces gossypii</name>
    <dbReference type="NCBI Taxonomy" id="2883101"/>
    <lineage>
        <taxon>Bacteria</taxon>
        <taxon>Bacillati</taxon>
        <taxon>Actinomycetota</taxon>
        <taxon>Actinomycetes</taxon>
        <taxon>Kitasatosporales</taxon>
        <taxon>Streptomycetaceae</taxon>
        <taxon>Streptomyces</taxon>
    </lineage>
</organism>
<dbReference type="PANTHER" id="PTHR43814">
    <property type="entry name" value="ARGININOSUCCINATE LYASE"/>
    <property type="match status" value="1"/>
</dbReference>
<dbReference type="InterPro" id="IPR000362">
    <property type="entry name" value="Fumarate_lyase_fam"/>
</dbReference>
<evidence type="ECO:0000256" key="4">
    <source>
        <dbReference type="ARBA" id="ARBA00023239"/>
    </source>
</evidence>
<dbReference type="InterPro" id="IPR022761">
    <property type="entry name" value="Fumarate_lyase_N"/>
</dbReference>
<dbReference type="Gene3D" id="1.20.200.10">
    <property type="entry name" value="Fumarase/aspartase (Central domain)"/>
    <property type="match status" value="1"/>
</dbReference>
<feature type="domain" description="Fumarate lyase N-terminal" evidence="5">
    <location>
        <begin position="127"/>
        <end position="290"/>
    </location>
</feature>
<dbReference type="Gene3D" id="1.10.275.10">
    <property type="entry name" value="Fumarase/aspartase (N-terminal domain)"/>
    <property type="match status" value="1"/>
</dbReference>
<dbReference type="PANTHER" id="PTHR43814:SF1">
    <property type="entry name" value="ARGININOSUCCINATE LYASE"/>
    <property type="match status" value="1"/>
</dbReference>
<dbReference type="PRINTS" id="PR00145">
    <property type="entry name" value="ARGSUCLYASE"/>
</dbReference>
<dbReference type="Gene3D" id="1.10.40.30">
    <property type="entry name" value="Fumarase/aspartase (C-terminal domain)"/>
    <property type="match status" value="1"/>
</dbReference>
<evidence type="ECO:0000256" key="2">
    <source>
        <dbReference type="ARBA" id="ARBA00012338"/>
    </source>
</evidence>
<keyword evidence="7" id="KW-1185">Reference proteome</keyword>
<dbReference type="InterPro" id="IPR024083">
    <property type="entry name" value="Fumarase/histidase_N"/>
</dbReference>
<evidence type="ECO:0000256" key="1">
    <source>
        <dbReference type="ARBA" id="ARBA00004941"/>
    </source>
</evidence>
<dbReference type="EMBL" id="JAJAGO010000008">
    <property type="protein sequence ID" value="MCT2591749.1"/>
    <property type="molecule type" value="Genomic_DNA"/>
</dbReference>
<comment type="pathway">
    <text evidence="1">Amino-acid biosynthesis; L-arginine biosynthesis; L-arginine from L-ornithine and carbamoyl phosphate: step 3/3.</text>
</comment>
<sequence>MTGRPDDLLRSEVLEPQLRFELHALLPWYVRLEKVLLVEYSRMGLLDAPQVAALTARLDGATPEAVGEAAREAMSDLACALERHVGQGLDELPPAWHVDGGRNDLRAGAQLLYGRARLLDSASLLLDFGRAAHRLASRSTELMMPGYTHLQAAEPISPGFYLAALCEQVEHTLSRLESVYVTASTSPLGAGAMAGQQLAWDRERMARLLGCERVQRHALRAVGQRDWALEACAEFSLLGVALSRFATDLMTWSGTGHGFIHLPAAWSGVSPAMPQKKNFPVLERIRGRTAQLGAAYAAISTGQRNTPYSHSFEVSEEASAQVPAAFDTLDSVLRLFTSVLENLSFREDRLREACEAEHFGAGTLANLLTLRTGVPWRAAQAVAGRYIAAAEEAGLPPAAPDAALFEQLLAEHGLRVPGAGALLHEAMDVRSGLTAKRTTGSTAPDAVGHLLAAQGAEFERLALLWSGRRRRIRKAAAELDGELTAITERPTRPTRRDPGR</sequence>
<reference evidence="6 7" key="1">
    <citation type="submission" date="2021-10" db="EMBL/GenBank/DDBJ databases">
        <title>Streptomyces gossypii sp. nov., isolated from soil collected from cotton field.</title>
        <authorList>
            <person name="Ge X."/>
            <person name="Chen X."/>
            <person name="Liu W."/>
        </authorList>
    </citation>
    <scope>NUCLEOTIDE SEQUENCE [LARGE SCALE GENOMIC DNA]</scope>
    <source>
        <strain evidence="6 7">N2-109</strain>
    </source>
</reference>
<accession>A0ABT2JV24</accession>
<protein>
    <recommendedName>
        <fullName evidence="2">argininosuccinate lyase</fullName>
        <ecNumber evidence="2">4.3.2.1</ecNumber>
    </recommendedName>
</protein>